<keyword evidence="2" id="KW-1185">Reference proteome</keyword>
<sequence>MKRYLYFTLTLIFLMLWSSCRKDFEFSPSTGSLEFSKDTVYLDTVFSNIGSSTYSLKVYNRSNENIVVPVVKLGLGEGSQYRLNVDGMAGKVFENVEILAKDSLFIFVETTIDINNFPNPEGKYLYTDYIEFDTSSNLQIVELVTLVQDAVFIYPDRDNTTKIIETLTLNVNGQQIETELQGRELLPSELTFTNEKPYVIYGFAAVPNGETLTIAAGARLHFHENSGLIVTEGATLNINGALSTDPETLENEVILEGDRLEPLFSDVPGQWGTIWLFDGSINNTMNYTTIKNASVGILCDGNPNALTDNLTITNSQIYNSSNFGILGRNTSISAENVVINNSGQSSFAGTFGGAYNFTHCTIANYWNTSYRQFPALLLNNFVIDEDDTVIIADLTEANFNNCIIYGNDNPEILLDEVEDPGVVFNFKFTNCLIRFQDNNDNFTGPNYDLTNTAHYEGNIFNLNPNFKDSTKNQLMIGDESAANNKGLALFASQVPNDILNVNRTSSPDLGAYQHVTFPEEE</sequence>
<name>A0A2N3HI07_9FLAO</name>
<dbReference type="PROSITE" id="PS51257">
    <property type="entry name" value="PROKAR_LIPOPROTEIN"/>
    <property type="match status" value="1"/>
</dbReference>
<dbReference type="Proteomes" id="UP000233435">
    <property type="component" value="Unassembled WGS sequence"/>
</dbReference>
<dbReference type="EMBL" id="PJEO01000047">
    <property type="protein sequence ID" value="PKQ44591.1"/>
    <property type="molecule type" value="Genomic_DNA"/>
</dbReference>
<organism evidence="1 2">
    <name type="scientific">Confluentibacter flavum</name>
    <dbReference type="NCBI Taxonomy" id="1909700"/>
    <lineage>
        <taxon>Bacteria</taxon>
        <taxon>Pseudomonadati</taxon>
        <taxon>Bacteroidota</taxon>
        <taxon>Flavobacteriia</taxon>
        <taxon>Flavobacteriales</taxon>
        <taxon>Flavobacteriaceae</taxon>
        <taxon>Confluentibacter</taxon>
    </lineage>
</organism>
<dbReference type="RefSeq" id="WP_106660207.1">
    <property type="nucleotide sequence ID" value="NZ_PJEO01000047.1"/>
</dbReference>
<accession>A0A2N3HI07</accession>
<evidence type="ECO:0000313" key="2">
    <source>
        <dbReference type="Proteomes" id="UP000233435"/>
    </source>
</evidence>
<reference evidence="1 2" key="1">
    <citation type="submission" date="2017-12" db="EMBL/GenBank/DDBJ databases">
        <title>Confluentibacter flavum sp. nov., isolated from the saline lake.</title>
        <authorList>
            <person name="Yu L."/>
        </authorList>
    </citation>
    <scope>NUCLEOTIDE SEQUENCE [LARGE SCALE GENOMIC DNA]</scope>
    <source>
        <strain evidence="1 2">3B</strain>
    </source>
</reference>
<comment type="caution">
    <text evidence="1">The sequence shown here is derived from an EMBL/GenBank/DDBJ whole genome shotgun (WGS) entry which is preliminary data.</text>
</comment>
<evidence type="ECO:0000313" key="1">
    <source>
        <dbReference type="EMBL" id="PKQ44591.1"/>
    </source>
</evidence>
<evidence type="ECO:0008006" key="3">
    <source>
        <dbReference type="Google" id="ProtNLM"/>
    </source>
</evidence>
<dbReference type="OrthoDB" id="1111178at2"/>
<gene>
    <name evidence="1" type="ORF">CSW08_12445</name>
</gene>
<protein>
    <recommendedName>
        <fullName evidence="3">Right handed beta helix domain-containing protein</fullName>
    </recommendedName>
</protein>
<dbReference type="SUPFAM" id="SSF51126">
    <property type="entry name" value="Pectin lyase-like"/>
    <property type="match status" value="1"/>
</dbReference>
<dbReference type="InterPro" id="IPR011050">
    <property type="entry name" value="Pectin_lyase_fold/virulence"/>
</dbReference>
<dbReference type="AlphaFoldDB" id="A0A2N3HI07"/>
<proteinExistence type="predicted"/>